<dbReference type="Gene3D" id="3.40.50.150">
    <property type="entry name" value="Vaccinia Virus protein VP39"/>
    <property type="match status" value="2"/>
</dbReference>
<dbReference type="Pfam" id="PF13847">
    <property type="entry name" value="Methyltransf_31"/>
    <property type="match status" value="1"/>
</dbReference>
<proteinExistence type="inferred from homology"/>
<sequence length="722" mass="81565">MDLLPKSSEEFSSQRYWDAFFSKRKQDPFEWYGEYPELAGLLHKYISPKDNLLIVGCGNSTLSNDLHQAGIKNQTSLDISSVVVSQMQKKYPHIDFVEGDVTQMKFTDTHFSCILDKGTFDALSPPPTSVRKNRNKTEMDETKDDEDGKAKVDLMMEEINRVLKPGGRFICISLLQPHVADRMLSYFHSLGWMTRVVRCLSAEEKTAEKNNDEKSVVFPVFMTIFTKLNLPSGATPIVEASSPSNICSITRFSKLSELTDYVKDQQNFSLIKRGLLQLGFCAEKGIQMQLMNSTTGEDRFIVNIVDVPKLLNNPMKQRFGVFVVPQGRETEWLFGSHEGRTSLAIQANFTRLVVVHLVRGQTYQNMNAIQEELKGPLASLAPSCVTEKGIKHPIMTVDNDVGNREIIHQGHSEFSGDYVVEDVSSNGKIFRRLIFLNSPNIVQSEVEMAIVKKRGKEFRNPITSKLSCQHHGLMMMSLGFLNYFFNNDGKEVKTGPIRTLLIGLGGGMFSLFLVNVIPNLDLEVVEIDPDIVKAAKRFFGMPEQKERLSIIVDDGLKFIQSTKSQYNFELILVDVDNKSTKEGLSCPPPDFLETSNLENFKKAMNPDRSILVINLVCRNVDLKKHYINVVQQQFPLILQCDVPSEVNTLLFCFTKNPDVNLKNISTHIYSSIKLICHTDNAIPSQSNKNNLRESKQKKVVDYFDGAFDDIDTIASSFKVLKV</sequence>
<evidence type="ECO:0000256" key="1">
    <source>
        <dbReference type="ARBA" id="ARBA00008361"/>
    </source>
</evidence>
<dbReference type="GO" id="GO:0008168">
    <property type="term" value="F:methyltransferase activity"/>
    <property type="evidence" value="ECO:0007669"/>
    <property type="project" value="UniProtKB-KW"/>
</dbReference>
<evidence type="ECO:0000313" key="8">
    <source>
        <dbReference type="Proteomes" id="UP000198287"/>
    </source>
</evidence>
<keyword evidence="8" id="KW-1185">Reference proteome</keyword>
<keyword evidence="3 7" id="KW-0808">Transferase</keyword>
<keyword evidence="4" id="KW-0511">Multifunctional enzyme</keyword>
<dbReference type="InterPro" id="IPR051419">
    <property type="entry name" value="Lys/N-term_MeTrsfase_sf"/>
</dbReference>
<keyword evidence="2 7" id="KW-0489">Methyltransferase</keyword>
<dbReference type="GO" id="GO:0032259">
    <property type="term" value="P:methylation"/>
    <property type="evidence" value="ECO:0007669"/>
    <property type="project" value="UniProtKB-KW"/>
</dbReference>
<dbReference type="AlphaFoldDB" id="A0A226EJQ9"/>
<comment type="similarity">
    <text evidence="1">Belongs to the methyltransferase superfamily.</text>
</comment>
<dbReference type="InterPro" id="IPR025714">
    <property type="entry name" value="Methyltranfer_dom"/>
</dbReference>
<dbReference type="Proteomes" id="UP000198287">
    <property type="component" value="Unassembled WGS sequence"/>
</dbReference>
<feature type="compositionally biased region" description="Basic and acidic residues" evidence="5">
    <location>
        <begin position="135"/>
        <end position="147"/>
    </location>
</feature>
<evidence type="ECO:0000313" key="7">
    <source>
        <dbReference type="EMBL" id="OXA57234.1"/>
    </source>
</evidence>
<reference evidence="7 8" key="1">
    <citation type="submission" date="2015-12" db="EMBL/GenBank/DDBJ databases">
        <title>The genome of Folsomia candida.</title>
        <authorList>
            <person name="Faddeeva A."/>
            <person name="Derks M.F."/>
            <person name="Anvar Y."/>
            <person name="Smit S."/>
            <person name="Van Straalen N."/>
            <person name="Roelofs D."/>
        </authorList>
    </citation>
    <scope>NUCLEOTIDE SEQUENCE [LARGE SCALE GENOMIC DNA]</scope>
    <source>
        <strain evidence="7 8">VU population</strain>
        <tissue evidence="7">Whole body</tissue>
    </source>
</reference>
<feature type="domain" description="Methyltransferase" evidence="6">
    <location>
        <begin position="50"/>
        <end position="173"/>
    </location>
</feature>
<feature type="region of interest" description="Disordered" evidence="5">
    <location>
        <begin position="124"/>
        <end position="147"/>
    </location>
</feature>
<evidence type="ECO:0000256" key="3">
    <source>
        <dbReference type="ARBA" id="ARBA00022679"/>
    </source>
</evidence>
<comment type="caution">
    <text evidence="7">The sequence shown here is derived from an EMBL/GenBank/DDBJ whole genome shotgun (WGS) entry which is preliminary data.</text>
</comment>
<dbReference type="OrthoDB" id="411785at2759"/>
<gene>
    <name evidence="7" type="ORF">Fcan01_07116</name>
</gene>
<organism evidence="7 8">
    <name type="scientific">Folsomia candida</name>
    <name type="common">Springtail</name>
    <dbReference type="NCBI Taxonomy" id="158441"/>
    <lineage>
        <taxon>Eukaryota</taxon>
        <taxon>Metazoa</taxon>
        <taxon>Ecdysozoa</taxon>
        <taxon>Arthropoda</taxon>
        <taxon>Hexapoda</taxon>
        <taxon>Collembola</taxon>
        <taxon>Entomobryomorpha</taxon>
        <taxon>Isotomoidea</taxon>
        <taxon>Isotomidae</taxon>
        <taxon>Proisotominae</taxon>
        <taxon>Folsomia</taxon>
    </lineage>
</organism>
<evidence type="ECO:0000256" key="5">
    <source>
        <dbReference type="SAM" id="MobiDB-lite"/>
    </source>
</evidence>
<evidence type="ECO:0000256" key="2">
    <source>
        <dbReference type="ARBA" id="ARBA00022603"/>
    </source>
</evidence>
<name>A0A226EJQ9_FOLCA</name>
<protein>
    <submittedName>
        <fullName evidence="7">Methyltransferase-like protein 13</fullName>
    </submittedName>
</protein>
<accession>A0A226EJQ9</accession>
<dbReference type="EMBL" id="LNIX01000003">
    <property type="protein sequence ID" value="OXA57234.1"/>
    <property type="molecule type" value="Genomic_DNA"/>
</dbReference>
<dbReference type="PANTHER" id="PTHR12176:SF78">
    <property type="entry name" value="EEF1A LYSINE AND N-TERMINAL METHYLTRANSFERASE"/>
    <property type="match status" value="1"/>
</dbReference>
<dbReference type="OMA" id="FEWYGAF"/>
<evidence type="ECO:0000256" key="4">
    <source>
        <dbReference type="ARBA" id="ARBA00023268"/>
    </source>
</evidence>
<dbReference type="SUPFAM" id="SSF53335">
    <property type="entry name" value="S-adenosyl-L-methionine-dependent methyltransferases"/>
    <property type="match status" value="2"/>
</dbReference>
<dbReference type="Pfam" id="PF01564">
    <property type="entry name" value="Spermine_synth"/>
    <property type="match status" value="1"/>
</dbReference>
<dbReference type="PANTHER" id="PTHR12176">
    <property type="entry name" value="SAM-DEPENDENT METHYLTRANSFERASE SUPERFAMILY PROTEIN"/>
    <property type="match status" value="1"/>
</dbReference>
<dbReference type="InterPro" id="IPR029063">
    <property type="entry name" value="SAM-dependent_MTases_sf"/>
</dbReference>
<evidence type="ECO:0000259" key="6">
    <source>
        <dbReference type="Pfam" id="PF13847"/>
    </source>
</evidence>
<dbReference type="CDD" id="cd02440">
    <property type="entry name" value="AdoMet_MTases"/>
    <property type="match status" value="1"/>
</dbReference>